<feature type="region of interest" description="Disordered" evidence="1">
    <location>
        <begin position="52"/>
        <end position="95"/>
    </location>
</feature>
<name>A0A0B5J3V9_9VIRU</name>
<evidence type="ECO:0008006" key="5">
    <source>
        <dbReference type="Google" id="ProtNLM"/>
    </source>
</evidence>
<feature type="transmembrane region" description="Helical" evidence="2">
    <location>
        <begin position="158"/>
        <end position="178"/>
    </location>
</feature>
<dbReference type="KEGG" id="vg:23463201"/>
<evidence type="ECO:0000256" key="2">
    <source>
        <dbReference type="SAM" id="Phobius"/>
    </source>
</evidence>
<keyword evidence="2" id="KW-0472">Membrane</keyword>
<reference evidence="3 4" key="1">
    <citation type="journal article" date="2015" name="Parasitol. Res.">
        <title>Viruses in close associations with free-living amoebae.</title>
        <authorList>
            <person name="Scheid P."/>
        </authorList>
    </citation>
    <scope>NUCLEOTIDE SEQUENCE [LARGE SCALE GENOMIC DNA]</scope>
    <source>
        <strain evidence="3">KlaHel</strain>
    </source>
</reference>
<feature type="transmembrane region" description="Helical" evidence="2">
    <location>
        <begin position="115"/>
        <end position="138"/>
    </location>
</feature>
<dbReference type="RefSeq" id="YP_009120519.1">
    <property type="nucleotide sequence ID" value="NC_026440.1"/>
</dbReference>
<evidence type="ECO:0000313" key="3">
    <source>
        <dbReference type="EMBL" id="AJF98284.1"/>
    </source>
</evidence>
<sequence length="237" mass="26163">MSLGLGAIAIVGRVDTVIVAVYSLRCKRVVCAVADSIKRAVRVLVGPARGRRPVTMPVDGPQRQQGAATEADDKGTPDAGLARRHTTEGVTEKLRRRRDDRRNHIHIARPRRRRAFVLSGWFFLFFGGTGFFSSSLLVPLFWRFVSLSLPKKREAFQFAGVVAAQAQSGALCFSSFFFKKKVTDAVGASTPIRGLCLAFFFVFFIFYYALCAADGSALAVHAETTQQPVRPFVWSPM</sequence>
<dbReference type="Proteomes" id="UP000202511">
    <property type="component" value="Segment"/>
</dbReference>
<proteinExistence type="predicted"/>
<dbReference type="EMBL" id="KP136319">
    <property type="protein sequence ID" value="AJF98284.1"/>
    <property type="molecule type" value="Genomic_DNA"/>
</dbReference>
<keyword evidence="2" id="KW-1133">Transmembrane helix</keyword>
<feature type="transmembrane region" description="Helical" evidence="2">
    <location>
        <begin position="190"/>
        <end position="210"/>
    </location>
</feature>
<accession>A0A0B5J3V9</accession>
<evidence type="ECO:0000313" key="4">
    <source>
        <dbReference type="Proteomes" id="UP000202511"/>
    </source>
</evidence>
<keyword evidence="2" id="KW-0812">Transmembrane</keyword>
<organism evidence="3 4">
    <name type="scientific">Pandoravirus inopinatum</name>
    <dbReference type="NCBI Taxonomy" id="1605721"/>
    <lineage>
        <taxon>Viruses</taxon>
        <taxon>Pandoravirus</taxon>
    </lineage>
</organism>
<dbReference type="GeneID" id="23463201"/>
<evidence type="ECO:0000256" key="1">
    <source>
        <dbReference type="SAM" id="MobiDB-lite"/>
    </source>
</evidence>
<protein>
    <recommendedName>
        <fullName evidence="5">Transmembrane protein</fullName>
    </recommendedName>
</protein>